<dbReference type="PANTHER" id="PTHR24179:SF29">
    <property type="entry name" value="LD46604P"/>
    <property type="match status" value="1"/>
</dbReference>
<dbReference type="PROSITE" id="PS50088">
    <property type="entry name" value="ANK_REPEAT"/>
    <property type="match status" value="4"/>
</dbReference>
<comment type="caution">
    <text evidence="4">The sequence shown here is derived from an EMBL/GenBank/DDBJ whole genome shotgun (WGS) entry which is preliminary data.</text>
</comment>
<evidence type="ECO:0000256" key="3">
    <source>
        <dbReference type="SAM" id="MobiDB-lite"/>
    </source>
</evidence>
<feature type="repeat" description="ANK" evidence="2">
    <location>
        <begin position="135"/>
        <end position="167"/>
    </location>
</feature>
<dbReference type="PRINTS" id="PR01415">
    <property type="entry name" value="ANKYRIN"/>
</dbReference>
<feature type="compositionally biased region" description="Polar residues" evidence="3">
    <location>
        <begin position="406"/>
        <end position="416"/>
    </location>
</feature>
<keyword evidence="1" id="KW-0677">Repeat</keyword>
<evidence type="ECO:0000256" key="1">
    <source>
        <dbReference type="ARBA" id="ARBA00022737"/>
    </source>
</evidence>
<feature type="compositionally biased region" description="Low complexity" evidence="3">
    <location>
        <begin position="599"/>
        <end position="620"/>
    </location>
</feature>
<accession>A0A8J2RY11</accession>
<feature type="region of interest" description="Disordered" evidence="3">
    <location>
        <begin position="323"/>
        <end position="435"/>
    </location>
</feature>
<dbReference type="AlphaFoldDB" id="A0A8J2RY11"/>
<protein>
    <recommendedName>
        <fullName evidence="6">Protein phosphatase 1 regulatory subunit 16A</fullName>
    </recommendedName>
</protein>
<dbReference type="GO" id="GO:0004857">
    <property type="term" value="F:enzyme inhibitor activity"/>
    <property type="evidence" value="ECO:0007669"/>
    <property type="project" value="TreeGrafter"/>
</dbReference>
<dbReference type="PROSITE" id="PS50297">
    <property type="entry name" value="ANK_REP_REGION"/>
    <property type="match status" value="4"/>
</dbReference>
<dbReference type="SUPFAM" id="SSF48403">
    <property type="entry name" value="Ankyrin repeat"/>
    <property type="match status" value="1"/>
</dbReference>
<dbReference type="SMART" id="SM00248">
    <property type="entry name" value="ANK"/>
    <property type="match status" value="4"/>
</dbReference>
<dbReference type="InterPro" id="IPR036770">
    <property type="entry name" value="Ankyrin_rpt-contain_sf"/>
</dbReference>
<dbReference type="InterPro" id="IPR051226">
    <property type="entry name" value="PP1_Regulatory_Subunit"/>
</dbReference>
<feature type="region of interest" description="Disordered" evidence="3">
    <location>
        <begin position="595"/>
        <end position="642"/>
    </location>
</feature>
<reference evidence="4" key="1">
    <citation type="submission" date="2021-11" db="EMBL/GenBank/DDBJ databases">
        <authorList>
            <person name="Schell T."/>
        </authorList>
    </citation>
    <scope>NUCLEOTIDE SEQUENCE</scope>
    <source>
        <strain evidence="4">M5</strain>
    </source>
</reference>
<dbReference type="EMBL" id="CAKKLH010000310">
    <property type="protein sequence ID" value="CAH0111080.1"/>
    <property type="molecule type" value="Genomic_DNA"/>
</dbReference>
<organism evidence="4 5">
    <name type="scientific">Daphnia galeata</name>
    <dbReference type="NCBI Taxonomy" id="27404"/>
    <lineage>
        <taxon>Eukaryota</taxon>
        <taxon>Metazoa</taxon>
        <taxon>Ecdysozoa</taxon>
        <taxon>Arthropoda</taxon>
        <taxon>Crustacea</taxon>
        <taxon>Branchiopoda</taxon>
        <taxon>Diplostraca</taxon>
        <taxon>Cladocera</taxon>
        <taxon>Anomopoda</taxon>
        <taxon>Daphniidae</taxon>
        <taxon>Daphnia</taxon>
    </lineage>
</organism>
<keyword evidence="2" id="KW-0040">ANK repeat</keyword>
<dbReference type="PANTHER" id="PTHR24179">
    <property type="entry name" value="PROTEIN PHOSPHATASE 1 REGULATORY SUBUNIT 12"/>
    <property type="match status" value="1"/>
</dbReference>
<keyword evidence="5" id="KW-1185">Reference proteome</keyword>
<dbReference type="Pfam" id="PF12796">
    <property type="entry name" value="Ank_2"/>
    <property type="match status" value="2"/>
</dbReference>
<feature type="compositionally biased region" description="Polar residues" evidence="3">
    <location>
        <begin position="628"/>
        <end position="641"/>
    </location>
</feature>
<dbReference type="Gene3D" id="1.25.40.20">
    <property type="entry name" value="Ankyrin repeat-containing domain"/>
    <property type="match status" value="2"/>
</dbReference>
<dbReference type="InterPro" id="IPR002110">
    <property type="entry name" value="Ankyrin_rpt"/>
</dbReference>
<dbReference type="GO" id="GO:0017020">
    <property type="term" value="F:myosin phosphatase regulator activity"/>
    <property type="evidence" value="ECO:0007669"/>
    <property type="project" value="TreeGrafter"/>
</dbReference>
<feature type="repeat" description="ANK" evidence="2">
    <location>
        <begin position="102"/>
        <end position="134"/>
    </location>
</feature>
<feature type="repeat" description="ANK" evidence="2">
    <location>
        <begin position="230"/>
        <end position="262"/>
    </location>
</feature>
<feature type="compositionally biased region" description="Low complexity" evidence="3">
    <location>
        <begin position="334"/>
        <end position="343"/>
    </location>
</feature>
<feature type="compositionally biased region" description="Basic and acidic residues" evidence="3">
    <location>
        <begin position="385"/>
        <end position="405"/>
    </location>
</feature>
<evidence type="ECO:0000313" key="5">
    <source>
        <dbReference type="Proteomes" id="UP000789390"/>
    </source>
</evidence>
<feature type="repeat" description="ANK" evidence="2">
    <location>
        <begin position="263"/>
        <end position="295"/>
    </location>
</feature>
<dbReference type="FunFam" id="1.25.40.20:FF:000198">
    <property type="entry name" value="Myosin binding subunit, isoform P"/>
    <property type="match status" value="1"/>
</dbReference>
<proteinExistence type="predicted"/>
<name>A0A8J2RY11_9CRUS</name>
<sequence length="667" mass="72698">MDHSDLVAELPRIEKLTAAERLKIARDRRVNQILRHEQFDREFPLPSRKEKFLTRNNKRNEKKNGVHFVHSVILLEAAARNDIEEVRRLLMQGVCPDSQNEDGLTALHQCCIDDSESMMKLLLEFGANVNAEDSEKWTPLHAAATCGHLHLVKYLISQGAYMLAVNADGNMPYDICEDEPTLDYIESEMAREGVTQELIDETRASTEKRMLLDLKNLAAQGESLECEDSVGARPLHIAAANGYLSVVEFLLDQHVTTDSSDNDGWQPIHAAACWGHLEIVELLVQNGSDLNAQTKNHETPYDICEDPEMKSRIAALRSEQEIRARAGNQKTRRSQSTSTNTRTHSIRRNSTRDKGQISKRQIKNEAIFVIHQDDERRTNPQGSTERIKSEDQAPKSKTADGDAHKTTSFSSRLINSNKRHAPPPPPSYNPDNTSASCELMQPQFISSPILTTSAVSDSTIDIHVSVTINTKSPGIGGNTRCAPPPPPLAAAATSVLSSSASSSSSSVLLPQLLPPVHPVLSSSPLPAILYPVPSLSGGACTLADLKKQRSLFRVSGGGVFDSVDSPHSNSTLRSVKSQNNAISNAFVFTPEAELNNVATTPPSGNGSNGNSSASNTWSSSTKRDSIDDANTSFTTNTSQAASLRKYQGETTELVGKKNASSSCCTLS</sequence>
<dbReference type="Proteomes" id="UP000789390">
    <property type="component" value="Unassembled WGS sequence"/>
</dbReference>
<evidence type="ECO:0000313" key="4">
    <source>
        <dbReference type="EMBL" id="CAH0111080.1"/>
    </source>
</evidence>
<evidence type="ECO:0008006" key="6">
    <source>
        <dbReference type="Google" id="ProtNLM"/>
    </source>
</evidence>
<dbReference type="OrthoDB" id="19014at2759"/>
<evidence type="ECO:0000256" key="2">
    <source>
        <dbReference type="PROSITE-ProRule" id="PRU00023"/>
    </source>
</evidence>
<dbReference type="GO" id="GO:0005737">
    <property type="term" value="C:cytoplasm"/>
    <property type="evidence" value="ECO:0007669"/>
    <property type="project" value="TreeGrafter"/>
</dbReference>
<gene>
    <name evidence="4" type="ORF">DGAL_LOCUS14690</name>
</gene>